<dbReference type="Pfam" id="PF04072">
    <property type="entry name" value="LCM"/>
    <property type="match status" value="1"/>
</dbReference>
<dbReference type="SUPFAM" id="SSF53335">
    <property type="entry name" value="S-adenosyl-L-methionine-dependent methyltransferases"/>
    <property type="match status" value="1"/>
</dbReference>
<dbReference type="NCBIfam" id="TIGR00027">
    <property type="entry name" value="mthyl_TIGR00027"/>
    <property type="match status" value="1"/>
</dbReference>
<evidence type="ECO:0000313" key="8">
    <source>
        <dbReference type="Proteomes" id="UP000006455"/>
    </source>
</evidence>
<dbReference type="GO" id="GO:0008168">
    <property type="term" value="F:methyltransferase activity"/>
    <property type="evidence" value="ECO:0007669"/>
    <property type="project" value="UniProtKB-UniRule"/>
</dbReference>
<protein>
    <recommendedName>
        <fullName evidence="6">S-adenosyl-L-methionine-dependent methyltransferase</fullName>
        <ecNumber evidence="6">2.1.1.-</ecNumber>
    </recommendedName>
</protein>
<evidence type="ECO:0000313" key="7">
    <source>
        <dbReference type="EMBL" id="EJO90267.1"/>
    </source>
</evidence>
<dbReference type="RefSeq" id="WP_007771169.1">
    <property type="nucleotide sequence ID" value="NZ_AFVW02000002.1"/>
</dbReference>
<comment type="function">
    <text evidence="1 6">Exhibits S-adenosyl-L-methionine-dependent methyltransferase activity.</text>
</comment>
<keyword evidence="4 7" id="KW-0808">Transferase</keyword>
<dbReference type="PANTHER" id="PTHR43619">
    <property type="entry name" value="S-ADENOSYL-L-METHIONINE-DEPENDENT METHYLTRANSFERASE YKTD-RELATED"/>
    <property type="match status" value="1"/>
</dbReference>
<comment type="caution">
    <text evidence="7">The sequence shown here is derived from an EMBL/GenBank/DDBJ whole genome shotgun (WGS) entry which is preliminary data.</text>
</comment>
<dbReference type="eggNOG" id="COG3315">
    <property type="taxonomic scope" value="Bacteria"/>
</dbReference>
<dbReference type="GeneID" id="31527136"/>
<dbReference type="Gene3D" id="3.40.50.150">
    <property type="entry name" value="Vaccinia Virus protein VP39"/>
    <property type="match status" value="1"/>
</dbReference>
<evidence type="ECO:0000256" key="1">
    <source>
        <dbReference type="ARBA" id="ARBA00003907"/>
    </source>
</evidence>
<evidence type="ECO:0000256" key="5">
    <source>
        <dbReference type="ARBA" id="ARBA00022691"/>
    </source>
</evidence>
<comment type="similarity">
    <text evidence="2 6">Belongs to the UPF0677 family.</text>
</comment>
<evidence type="ECO:0000256" key="6">
    <source>
        <dbReference type="RuleBase" id="RU362030"/>
    </source>
</evidence>
<dbReference type="Proteomes" id="UP000006455">
    <property type="component" value="Unassembled WGS sequence"/>
</dbReference>
<dbReference type="EMBL" id="AFVW02000002">
    <property type="protein sequence ID" value="EJO90267.1"/>
    <property type="molecule type" value="Genomic_DNA"/>
</dbReference>
<reference evidence="7 8" key="1">
    <citation type="journal article" date="2011" name="J. Bacteriol.">
        <title>Genome sequence of the Mycobacterium colombiense type strain, CECT 3035.</title>
        <authorList>
            <person name="Gonzalez-Perez M."/>
            <person name="Murcia M.I."/>
            <person name="Landsman D."/>
            <person name="Jordan I.K."/>
            <person name="Marino-Ramirez L."/>
        </authorList>
    </citation>
    <scope>NUCLEOTIDE SEQUENCE [LARGE SCALE GENOMIC DNA]</scope>
    <source>
        <strain evidence="7 8">CECT 3035</strain>
    </source>
</reference>
<evidence type="ECO:0000256" key="3">
    <source>
        <dbReference type="ARBA" id="ARBA00022603"/>
    </source>
</evidence>
<dbReference type="OrthoDB" id="9806164at2"/>
<keyword evidence="5 6" id="KW-0949">S-adenosyl-L-methionine</keyword>
<dbReference type="InterPro" id="IPR029063">
    <property type="entry name" value="SAM-dependent_MTases_sf"/>
</dbReference>
<gene>
    <name evidence="7" type="ORF">MCOL_V208760</name>
</gene>
<keyword evidence="3 6" id="KW-0489">Methyltransferase</keyword>
<dbReference type="GO" id="GO:0032259">
    <property type="term" value="P:methylation"/>
    <property type="evidence" value="ECO:0007669"/>
    <property type="project" value="UniProtKB-KW"/>
</dbReference>
<dbReference type="InterPro" id="IPR007213">
    <property type="entry name" value="Ppm1/Ppm2/Tcmp"/>
</dbReference>
<dbReference type="AlphaFoldDB" id="J4JW69"/>
<dbReference type="STRING" id="1041522.GCA_002105755_01315"/>
<name>J4JW69_9MYCO</name>
<evidence type="ECO:0000256" key="2">
    <source>
        <dbReference type="ARBA" id="ARBA00008138"/>
    </source>
</evidence>
<sequence length="280" mass="31027">MSGPAHTITHVSDTARWTALHRATETARPDALFSDPLAERLAGEQGRAIVDNVRWADRSGWWLVARTKLIDDALADALAHGCDRVLNLAAGLDTRPYRLDLPSDLTWIEADLPKLLAEKTQILADQTPRCRLTRIAVDLADPHARDAFFTEALDGAATAFVLTEGLSMYLETSDIAALSGAIKRPEVAWWMLDFAFPGLRKRINKNMAGIAANAPFKFAPENGLAFFEDLGWRAVEAETVLVAAHRLRRLPIWMRPLAWRQPDLRRPGNKPSSAVALLTH</sequence>
<evidence type="ECO:0000256" key="4">
    <source>
        <dbReference type="ARBA" id="ARBA00022679"/>
    </source>
</evidence>
<dbReference type="PANTHER" id="PTHR43619:SF2">
    <property type="entry name" value="S-ADENOSYL-L-METHIONINE-DEPENDENT METHYLTRANSFERASES SUPERFAMILY PROTEIN"/>
    <property type="match status" value="1"/>
</dbReference>
<dbReference type="EC" id="2.1.1.-" evidence="6"/>
<proteinExistence type="inferred from homology"/>
<accession>J4JW69</accession>
<organism evidence="7 8">
    <name type="scientific">Mycobacterium colombiense CECT 3035</name>
    <dbReference type="NCBI Taxonomy" id="1041522"/>
    <lineage>
        <taxon>Bacteria</taxon>
        <taxon>Bacillati</taxon>
        <taxon>Actinomycetota</taxon>
        <taxon>Actinomycetes</taxon>
        <taxon>Mycobacteriales</taxon>
        <taxon>Mycobacteriaceae</taxon>
        <taxon>Mycobacterium</taxon>
        <taxon>Mycobacterium avium complex (MAC)</taxon>
    </lineage>
</organism>
<dbReference type="InterPro" id="IPR011610">
    <property type="entry name" value="SAM_mthyl_Trfase_ML2640-like"/>
</dbReference>